<name>A0AA38CRV8_TAXCH</name>
<dbReference type="PANTHER" id="PTHR16057:SF1">
    <property type="entry name" value="PROTEIN LINES HOMOLOG 1"/>
    <property type="match status" value="1"/>
</dbReference>
<proteinExistence type="predicted"/>
<evidence type="ECO:0008006" key="3">
    <source>
        <dbReference type="Google" id="ProtNLM"/>
    </source>
</evidence>
<dbReference type="Proteomes" id="UP000824469">
    <property type="component" value="Unassembled WGS sequence"/>
</dbReference>
<comment type="caution">
    <text evidence="1">The sequence shown here is derived from an EMBL/GenBank/DDBJ whole genome shotgun (WGS) entry which is preliminary data.</text>
</comment>
<accession>A0AA38CRV8</accession>
<evidence type="ECO:0000313" key="1">
    <source>
        <dbReference type="EMBL" id="KAH9301353.1"/>
    </source>
</evidence>
<sequence length="531" mass="60495">MCNDFRKLENEDSKQDCGTNSLIDKVEYLAFCRHGKDIADHSCIELVTENLVFLLVLDSDFISHLAGKILYVLSCYLKELDSEWKEFLHHLWISLKDVCFKLEIQSMCDSANRSCPCAMDQRSSTYGAIDKKKPYYIAYLEKEIRGSDASNDSTCMKKICIAALRLMQLLRNILKTCHLKIENLVDNYLHVTEIYVVDTAWILLNNLCLDDTVSPVKGSSECSLVSVKNQGYHYVEKELVLGSLLQILCSLVHAIAAGHNDAGGNLISQWPLLTKVNEMIPTLSFQCLALHNHPGQNCIADFLRHKLLTLMIRLSDCFLQMPSFYVPWLDLLWEHAADLLCHPLPEKQIHESSLPGSPFWTSSYNCNREFNICKSHLQSRAVFLLFKCSFVMIREDIETPEGSSYLHGSSLETKCESNDTQLNSVGKSGSKKAEAALTNWLERQMSCLSFLTGNVLRSRWTTFTSSFLRLFMDEDDLMFQMLLQLLDMPLPLQQEQCDGNSVLDSKRHMDTCVPILKSFRPAFLFHEFLAG</sequence>
<evidence type="ECO:0000313" key="2">
    <source>
        <dbReference type="Proteomes" id="UP000824469"/>
    </source>
</evidence>
<keyword evidence="2" id="KW-1185">Reference proteome</keyword>
<reference evidence="1 2" key="1">
    <citation type="journal article" date="2021" name="Nat. Plants">
        <title>The Taxus genome provides insights into paclitaxel biosynthesis.</title>
        <authorList>
            <person name="Xiong X."/>
            <person name="Gou J."/>
            <person name="Liao Q."/>
            <person name="Li Y."/>
            <person name="Zhou Q."/>
            <person name="Bi G."/>
            <person name="Li C."/>
            <person name="Du R."/>
            <person name="Wang X."/>
            <person name="Sun T."/>
            <person name="Guo L."/>
            <person name="Liang H."/>
            <person name="Lu P."/>
            <person name="Wu Y."/>
            <person name="Zhang Z."/>
            <person name="Ro D.K."/>
            <person name="Shang Y."/>
            <person name="Huang S."/>
            <person name="Yan J."/>
        </authorList>
    </citation>
    <scope>NUCLEOTIDE SEQUENCE [LARGE SCALE GENOMIC DNA]</scope>
    <source>
        <strain evidence="1">Ta-2019</strain>
    </source>
</reference>
<dbReference type="EMBL" id="JAHRHJ020000009">
    <property type="protein sequence ID" value="KAH9301353.1"/>
    <property type="molecule type" value="Genomic_DNA"/>
</dbReference>
<protein>
    <recommendedName>
        <fullName evidence="3">Protein Lines C-terminal domain-containing protein</fullName>
    </recommendedName>
</protein>
<feature type="non-terminal residue" evidence="1">
    <location>
        <position position="531"/>
    </location>
</feature>
<dbReference type="AlphaFoldDB" id="A0AA38CRV8"/>
<gene>
    <name evidence="1" type="ORF">KI387_012936</name>
</gene>
<dbReference type="PANTHER" id="PTHR16057">
    <property type="entry name" value="WINS1, 2 PROTEIN"/>
    <property type="match status" value="1"/>
</dbReference>
<organism evidence="1 2">
    <name type="scientific">Taxus chinensis</name>
    <name type="common">Chinese yew</name>
    <name type="synonym">Taxus wallichiana var. chinensis</name>
    <dbReference type="NCBI Taxonomy" id="29808"/>
    <lineage>
        <taxon>Eukaryota</taxon>
        <taxon>Viridiplantae</taxon>
        <taxon>Streptophyta</taxon>
        <taxon>Embryophyta</taxon>
        <taxon>Tracheophyta</taxon>
        <taxon>Spermatophyta</taxon>
        <taxon>Pinopsida</taxon>
        <taxon>Pinidae</taxon>
        <taxon>Conifers II</taxon>
        <taxon>Cupressales</taxon>
        <taxon>Taxaceae</taxon>
        <taxon>Taxus</taxon>
    </lineage>
</organism>
<dbReference type="OMA" id="AISEQSC"/>
<dbReference type="InterPro" id="IPR024875">
    <property type="entry name" value="Protein_Lines"/>
</dbReference>